<feature type="signal peptide" evidence="1">
    <location>
        <begin position="1"/>
        <end position="31"/>
    </location>
</feature>
<reference evidence="2" key="1">
    <citation type="submission" date="2021-04" db="EMBL/GenBank/DDBJ databases">
        <title>Dactylosporangium aurantiacum NRRL B-8018 full assembly.</title>
        <authorList>
            <person name="Hartkoorn R.C."/>
            <person name="Beaudoing E."/>
            <person name="Hot D."/>
        </authorList>
    </citation>
    <scope>NUCLEOTIDE SEQUENCE</scope>
    <source>
        <strain evidence="2">NRRL B-8018</strain>
    </source>
</reference>
<gene>
    <name evidence="2" type="ORF">Daura_20510</name>
</gene>
<dbReference type="PROSITE" id="PS51318">
    <property type="entry name" value="TAT"/>
    <property type="match status" value="1"/>
</dbReference>
<dbReference type="RefSeq" id="WP_033361674.1">
    <property type="nucleotide sequence ID" value="NZ_CP073767.1"/>
</dbReference>
<evidence type="ECO:0000256" key="1">
    <source>
        <dbReference type="SAM" id="SignalP"/>
    </source>
</evidence>
<accession>A0A9Q9MRB1</accession>
<protein>
    <recommendedName>
        <fullName evidence="4">Secreted protein</fullName>
    </recommendedName>
</protein>
<sequence>MTIRRRRVIAAATVAVAAAATTLVGGSPAFANVTVTTLTSGLNVRDCYHPTKAAYPGYGCTTIVASLENNLSIRLVCQHAGDGVGPQNDYYWDYILFPATSAHGSGEGYVTDWYVNTGVSSPPFRDTRVPICDY</sequence>
<evidence type="ECO:0008006" key="4">
    <source>
        <dbReference type="Google" id="ProtNLM"/>
    </source>
</evidence>
<keyword evidence="1" id="KW-0732">Signal</keyword>
<evidence type="ECO:0000313" key="3">
    <source>
        <dbReference type="Proteomes" id="UP001058003"/>
    </source>
</evidence>
<keyword evidence="3" id="KW-1185">Reference proteome</keyword>
<organism evidence="2 3">
    <name type="scientific">Dactylosporangium aurantiacum</name>
    <dbReference type="NCBI Taxonomy" id="35754"/>
    <lineage>
        <taxon>Bacteria</taxon>
        <taxon>Bacillati</taxon>
        <taxon>Actinomycetota</taxon>
        <taxon>Actinomycetes</taxon>
        <taxon>Micromonosporales</taxon>
        <taxon>Micromonosporaceae</taxon>
        <taxon>Dactylosporangium</taxon>
    </lineage>
</organism>
<feature type="chain" id="PRO_5040455461" description="Secreted protein" evidence="1">
    <location>
        <begin position="32"/>
        <end position="134"/>
    </location>
</feature>
<name>A0A9Q9MRB1_9ACTN</name>
<dbReference type="KEGG" id="daur:Daura_20510"/>
<evidence type="ECO:0000313" key="2">
    <source>
        <dbReference type="EMBL" id="UWZ58347.1"/>
    </source>
</evidence>
<dbReference type="Proteomes" id="UP001058003">
    <property type="component" value="Chromosome"/>
</dbReference>
<dbReference type="InterPro" id="IPR006311">
    <property type="entry name" value="TAT_signal"/>
</dbReference>
<dbReference type="EMBL" id="CP073767">
    <property type="protein sequence ID" value="UWZ58347.1"/>
    <property type="molecule type" value="Genomic_DNA"/>
</dbReference>
<dbReference type="AlphaFoldDB" id="A0A9Q9MRB1"/>
<dbReference type="OrthoDB" id="3399278at2"/>
<proteinExistence type="predicted"/>